<evidence type="ECO:0000313" key="2">
    <source>
        <dbReference type="EMBL" id="GAA6114120.1"/>
    </source>
</evidence>
<protein>
    <submittedName>
        <fullName evidence="2">SDR family oxidoreductase</fullName>
    </submittedName>
</protein>
<gene>
    <name evidence="2" type="ORF">AP20H10_04830</name>
</gene>
<dbReference type="PANTHER" id="PTHR15020">
    <property type="entry name" value="FLAVIN REDUCTASE-RELATED"/>
    <property type="match status" value="1"/>
</dbReference>
<comment type="caution">
    <text evidence="2">The sequence shown here is derived from an EMBL/GenBank/DDBJ whole genome shotgun (WGS) entry which is preliminary data.</text>
</comment>
<sequence>MAKILVIGAHGNVGIPIVEKLGQDGDQVLAGVRSEKQFGEYVEFENVQPIEFDLDGTIEDMAKLYQDNQVEQIIFSAGSGGATGDDQTMIIDLDGAIKSMLAAKQAGVKRYLMVSAMGADDRSFWADSGLHAYYIAKHYADVHLRNSGLDYTIVRPSALTFDDQSNQVQVVEKREAGMHIARLDVAQFVVDAIHNDQTIHQILEITAK</sequence>
<reference evidence="2 3" key="1">
    <citation type="submission" date="2024-03" db="EMBL/GenBank/DDBJ databases">
        <title>Inconsistent identification of Apilactobacillus kunkeei-related strains obtained by well-developed overall genome related indices.</title>
        <authorList>
            <person name="Maeno S."/>
            <person name="Endo A."/>
        </authorList>
    </citation>
    <scope>NUCLEOTIDE SEQUENCE [LARGE SCALE GENOMIC DNA]</scope>
    <source>
        <strain evidence="2 3">20H-10</strain>
    </source>
</reference>
<evidence type="ECO:0000313" key="3">
    <source>
        <dbReference type="Proteomes" id="UP001438112"/>
    </source>
</evidence>
<accession>A0ABP9ZH54</accession>
<organism evidence="2 3">
    <name type="scientific">Apilactobacillus apinorum</name>
    <dbReference type="NCBI Taxonomy" id="1218495"/>
    <lineage>
        <taxon>Bacteria</taxon>
        <taxon>Bacillati</taxon>
        <taxon>Bacillota</taxon>
        <taxon>Bacilli</taxon>
        <taxon>Lactobacillales</taxon>
        <taxon>Lactobacillaceae</taxon>
        <taxon>Apilactobacillus</taxon>
    </lineage>
</organism>
<evidence type="ECO:0000259" key="1">
    <source>
        <dbReference type="Pfam" id="PF13460"/>
    </source>
</evidence>
<feature type="domain" description="NAD(P)-binding" evidence="1">
    <location>
        <begin position="8"/>
        <end position="195"/>
    </location>
</feature>
<dbReference type="Gene3D" id="3.40.50.720">
    <property type="entry name" value="NAD(P)-binding Rossmann-like Domain"/>
    <property type="match status" value="1"/>
</dbReference>
<dbReference type="EMBL" id="BAABVV010000028">
    <property type="protein sequence ID" value="GAA6114120.1"/>
    <property type="molecule type" value="Genomic_DNA"/>
</dbReference>
<dbReference type="RefSeq" id="WP_353317500.1">
    <property type="nucleotide sequence ID" value="NZ_BAABVV010000028.1"/>
</dbReference>
<dbReference type="SUPFAM" id="SSF51735">
    <property type="entry name" value="NAD(P)-binding Rossmann-fold domains"/>
    <property type="match status" value="1"/>
</dbReference>
<dbReference type="Pfam" id="PF13460">
    <property type="entry name" value="NAD_binding_10"/>
    <property type="match status" value="1"/>
</dbReference>
<proteinExistence type="predicted"/>
<name>A0ABP9ZH54_9LACO</name>
<dbReference type="InterPro" id="IPR016040">
    <property type="entry name" value="NAD(P)-bd_dom"/>
</dbReference>
<dbReference type="CDD" id="cd05243">
    <property type="entry name" value="SDR_a5"/>
    <property type="match status" value="1"/>
</dbReference>
<keyword evidence="3" id="KW-1185">Reference proteome</keyword>
<dbReference type="InterPro" id="IPR036291">
    <property type="entry name" value="NAD(P)-bd_dom_sf"/>
</dbReference>
<dbReference type="PANTHER" id="PTHR15020:SF50">
    <property type="entry name" value="UPF0659 PROTEIN YMR090W"/>
    <property type="match status" value="1"/>
</dbReference>
<dbReference type="Proteomes" id="UP001438112">
    <property type="component" value="Unassembled WGS sequence"/>
</dbReference>